<proteinExistence type="predicted"/>
<organism evidence="1 2">
    <name type="scientific">Paracidovorax cattleyae</name>
    <dbReference type="NCBI Taxonomy" id="80868"/>
    <lineage>
        <taxon>Bacteria</taxon>
        <taxon>Pseudomonadati</taxon>
        <taxon>Pseudomonadota</taxon>
        <taxon>Betaproteobacteria</taxon>
        <taxon>Burkholderiales</taxon>
        <taxon>Comamonadaceae</taxon>
        <taxon>Paracidovorax</taxon>
    </lineage>
</organism>
<sequence>MNLHFPGLAEPSAPSSPAAQARRAALVLHGMAPADRAWVLERMAPSQRDALQALLSELQALGIPPDPAGLDALATAAPDSVAAAPLPTGNAASSPPEADLLMALGAPGVAALARAWRAQPPLMVAQALCLRPWPWRAALLEQLPALQRRRVTDLLGTVSSGPSTAPALASAMLDGMRHCCDAPAVAAAGAVQGDGRPAGHRAHGRFGGWRWPWRRKEGGA</sequence>
<name>A0A1H0U8R2_9BURK</name>
<accession>A0A1H0U8R2</accession>
<keyword evidence="2" id="KW-1185">Reference proteome</keyword>
<dbReference type="AlphaFoldDB" id="A0A1H0U8R2"/>
<evidence type="ECO:0000313" key="2">
    <source>
        <dbReference type="Proteomes" id="UP000199317"/>
    </source>
</evidence>
<evidence type="ECO:0000313" key="1">
    <source>
        <dbReference type="EMBL" id="SDP62549.1"/>
    </source>
</evidence>
<dbReference type="RefSeq" id="WP_092835811.1">
    <property type="nucleotide sequence ID" value="NZ_FNJL01000018.1"/>
</dbReference>
<dbReference type="EMBL" id="FNJL01000018">
    <property type="protein sequence ID" value="SDP62549.1"/>
    <property type="molecule type" value="Genomic_DNA"/>
</dbReference>
<reference evidence="2" key="1">
    <citation type="submission" date="2016-10" db="EMBL/GenBank/DDBJ databases">
        <authorList>
            <person name="Varghese N."/>
            <person name="Submissions S."/>
        </authorList>
    </citation>
    <scope>NUCLEOTIDE SEQUENCE [LARGE SCALE GENOMIC DNA]</scope>
    <source>
        <strain evidence="2">DSM 17101</strain>
    </source>
</reference>
<gene>
    <name evidence="1" type="ORF">SAMN04489708_11860</name>
</gene>
<dbReference type="OrthoDB" id="8855525at2"/>
<dbReference type="Proteomes" id="UP000199317">
    <property type="component" value="Unassembled WGS sequence"/>
</dbReference>
<protein>
    <submittedName>
        <fullName evidence="1">Uncharacterized protein</fullName>
    </submittedName>
</protein>